<evidence type="ECO:0000313" key="2">
    <source>
        <dbReference type="EMBL" id="MCW8109475.1"/>
    </source>
</evidence>
<comment type="caution">
    <text evidence="2">The sequence shown here is derived from an EMBL/GenBank/DDBJ whole genome shotgun (WGS) entry which is preliminary data.</text>
</comment>
<name>A0ABT3P9U1_9ALTE</name>
<organism evidence="2 3">
    <name type="scientific">Alteromonas aquimaris</name>
    <dbReference type="NCBI Taxonomy" id="2998417"/>
    <lineage>
        <taxon>Bacteria</taxon>
        <taxon>Pseudomonadati</taxon>
        <taxon>Pseudomonadota</taxon>
        <taxon>Gammaproteobacteria</taxon>
        <taxon>Alteromonadales</taxon>
        <taxon>Alteromonadaceae</taxon>
        <taxon>Alteromonas/Salinimonas group</taxon>
        <taxon>Alteromonas</taxon>
    </lineage>
</organism>
<dbReference type="RefSeq" id="WP_265618253.1">
    <property type="nucleotide sequence ID" value="NZ_JAPFRD010000011.1"/>
</dbReference>
<feature type="transmembrane region" description="Helical" evidence="1">
    <location>
        <begin position="20"/>
        <end position="41"/>
    </location>
</feature>
<dbReference type="Proteomes" id="UP001142810">
    <property type="component" value="Unassembled WGS sequence"/>
</dbReference>
<keyword evidence="1" id="KW-0472">Membrane</keyword>
<dbReference type="EMBL" id="JAPFRD010000011">
    <property type="protein sequence ID" value="MCW8109475.1"/>
    <property type="molecule type" value="Genomic_DNA"/>
</dbReference>
<keyword evidence="1" id="KW-0812">Transmembrane</keyword>
<keyword evidence="1" id="KW-1133">Transmembrane helix</keyword>
<evidence type="ECO:0000256" key="1">
    <source>
        <dbReference type="SAM" id="Phobius"/>
    </source>
</evidence>
<reference evidence="2" key="1">
    <citation type="submission" date="2022-11" db="EMBL/GenBank/DDBJ databases">
        <title>Alteromonas sp. nov., isolated from sea water of the Qingdao.</title>
        <authorList>
            <person name="Wang Q."/>
        </authorList>
    </citation>
    <scope>NUCLEOTIDE SEQUENCE</scope>
    <source>
        <strain evidence="2">ASW11-7</strain>
    </source>
</reference>
<accession>A0ABT3P9U1</accession>
<gene>
    <name evidence="2" type="ORF">OPS25_13275</name>
</gene>
<evidence type="ECO:0000313" key="3">
    <source>
        <dbReference type="Proteomes" id="UP001142810"/>
    </source>
</evidence>
<proteinExistence type="predicted"/>
<protein>
    <recommendedName>
        <fullName evidence="4">Tetratricopeptide repeat-like domain-containing protein</fullName>
    </recommendedName>
</protein>
<evidence type="ECO:0008006" key="4">
    <source>
        <dbReference type="Google" id="ProtNLM"/>
    </source>
</evidence>
<keyword evidence="3" id="KW-1185">Reference proteome</keyword>
<sequence length="242" mass="27327">MTTYDGMMDGQVSDVKQRLWAFATMRAMVIFLAAFLLLFSFHYGAAYFSSQQAQEKVDTWFAEGNIPLHTDVVEPLAALQQADDILLSDARTKLSLAKLYILLAQTHNSGAYLQTAHNLVRTVKALQPTHFEADTLMVVLAQRQPALSQHFEYYLHRALKSGGLEQTSQLILGPVVVESWKQLPQELQQLAGPMIKSMLSEADVREVLFNAMHKAKLYRPFAKFSPNRKTSTLLKKLQKERG</sequence>